<feature type="non-terminal residue" evidence="3">
    <location>
        <position position="1"/>
    </location>
</feature>
<dbReference type="PANTHER" id="PTHR31409:SF0">
    <property type="entry name" value="WASH COMPLEX SUBUNIT 4"/>
    <property type="match status" value="1"/>
</dbReference>
<dbReference type="PANTHER" id="PTHR31409">
    <property type="entry name" value="WASH COMPLEX SUBUNIT 4"/>
    <property type="match status" value="1"/>
</dbReference>
<feature type="compositionally biased region" description="Acidic residues" evidence="1">
    <location>
        <begin position="15"/>
        <end position="26"/>
    </location>
</feature>
<dbReference type="GO" id="GO:0007032">
    <property type="term" value="P:endosome organization"/>
    <property type="evidence" value="ECO:0007669"/>
    <property type="project" value="TreeGrafter"/>
</dbReference>
<comment type="caution">
    <text evidence="3">The sequence shown here is derived from an EMBL/GenBank/DDBJ whole genome shotgun (WGS) entry which is preliminary data.</text>
</comment>
<organism evidence="3 4">
    <name type="scientific">Olea europaea subsp. europaea</name>
    <dbReference type="NCBI Taxonomy" id="158383"/>
    <lineage>
        <taxon>Eukaryota</taxon>
        <taxon>Viridiplantae</taxon>
        <taxon>Streptophyta</taxon>
        <taxon>Embryophyta</taxon>
        <taxon>Tracheophyta</taxon>
        <taxon>Spermatophyta</taxon>
        <taxon>Magnoliopsida</taxon>
        <taxon>eudicotyledons</taxon>
        <taxon>Gunneridae</taxon>
        <taxon>Pentapetalae</taxon>
        <taxon>asterids</taxon>
        <taxon>lamiids</taxon>
        <taxon>Lamiales</taxon>
        <taxon>Oleaceae</taxon>
        <taxon>Oleeae</taxon>
        <taxon>Olea</taxon>
    </lineage>
</organism>
<dbReference type="EMBL" id="CACTIH010008859">
    <property type="protein sequence ID" value="CAA3019451.1"/>
    <property type="molecule type" value="Genomic_DNA"/>
</dbReference>
<protein>
    <submittedName>
        <fullName evidence="3">WASH complex subunit 7</fullName>
    </submittedName>
</protein>
<dbReference type="GO" id="GO:0016197">
    <property type="term" value="P:endosomal transport"/>
    <property type="evidence" value="ECO:0007669"/>
    <property type="project" value="TreeGrafter"/>
</dbReference>
<sequence>FLPNLNSGSMNIEEATTDSESNDDGVQETTARQSGKNDYDTKLSENTRDCLAIFETVIKQSISNLQDSTDYFKLIINVFKPLLANTNIKHFYIVIPTLIFHYVQYILKIKEKITKIKKPNL</sequence>
<evidence type="ECO:0000259" key="2">
    <source>
        <dbReference type="Pfam" id="PF14746"/>
    </source>
</evidence>
<dbReference type="Proteomes" id="UP000594638">
    <property type="component" value="Unassembled WGS sequence"/>
</dbReference>
<dbReference type="Pfam" id="PF14746">
    <property type="entry name" value="WASH-7_C"/>
    <property type="match status" value="1"/>
</dbReference>
<proteinExistence type="predicted"/>
<dbReference type="AlphaFoldDB" id="A0A8S0UGT8"/>
<dbReference type="InterPro" id="IPR028283">
    <property type="entry name" value="WASH-7_C"/>
</dbReference>
<feature type="compositionally biased region" description="Polar residues" evidence="1">
    <location>
        <begin position="1"/>
        <end position="10"/>
    </location>
</feature>
<accession>A0A8S0UGT8</accession>
<dbReference type="OrthoDB" id="10261210at2759"/>
<feature type="region of interest" description="Disordered" evidence="1">
    <location>
        <begin position="1"/>
        <end position="42"/>
    </location>
</feature>
<evidence type="ECO:0000313" key="4">
    <source>
        <dbReference type="Proteomes" id="UP000594638"/>
    </source>
</evidence>
<reference evidence="3 4" key="1">
    <citation type="submission" date="2019-12" db="EMBL/GenBank/DDBJ databases">
        <authorList>
            <person name="Alioto T."/>
            <person name="Alioto T."/>
            <person name="Gomez Garrido J."/>
        </authorList>
    </citation>
    <scope>NUCLEOTIDE SEQUENCE [LARGE SCALE GENOMIC DNA]</scope>
</reference>
<dbReference type="GO" id="GO:0005768">
    <property type="term" value="C:endosome"/>
    <property type="evidence" value="ECO:0007669"/>
    <property type="project" value="TreeGrafter"/>
</dbReference>
<feature type="domain" description="WASH complex subunit 7 C-terminal" evidence="2">
    <location>
        <begin position="50"/>
        <end position="118"/>
    </location>
</feature>
<evidence type="ECO:0000256" key="1">
    <source>
        <dbReference type="SAM" id="MobiDB-lite"/>
    </source>
</evidence>
<dbReference type="Gramene" id="OE9A046377T1">
    <property type="protein sequence ID" value="OE9A046377C1"/>
    <property type="gene ID" value="OE9A046377"/>
</dbReference>
<evidence type="ECO:0000313" key="3">
    <source>
        <dbReference type="EMBL" id="CAA3019451.1"/>
    </source>
</evidence>
<gene>
    <name evidence="3" type="ORF">OLEA9_A046377</name>
</gene>
<dbReference type="GO" id="GO:0071203">
    <property type="term" value="C:WASH complex"/>
    <property type="evidence" value="ECO:0007669"/>
    <property type="project" value="InterPro"/>
</dbReference>
<feature type="non-terminal residue" evidence="3">
    <location>
        <position position="121"/>
    </location>
</feature>
<dbReference type="InterPro" id="IPR027307">
    <property type="entry name" value="WASH7"/>
</dbReference>
<keyword evidence="4" id="KW-1185">Reference proteome</keyword>
<name>A0A8S0UGT8_OLEEU</name>